<evidence type="ECO:0000256" key="1">
    <source>
        <dbReference type="ARBA" id="ARBA00008575"/>
    </source>
</evidence>
<dbReference type="Pfam" id="PF00005">
    <property type="entry name" value="ABC_tran"/>
    <property type="match status" value="1"/>
</dbReference>
<feature type="domain" description="ABC transporter" evidence="8">
    <location>
        <begin position="122"/>
        <end position="336"/>
    </location>
</feature>
<comment type="caution">
    <text evidence="9">The sequence shown here is derived from an EMBL/GenBank/DDBJ whole genome shotgun (WGS) entry which is preliminary data.</text>
</comment>
<dbReference type="PANTHER" id="PTHR11384">
    <property type="entry name" value="ATP-BINDING CASSETTE, SUB-FAMILY D MEMBER"/>
    <property type="match status" value="1"/>
</dbReference>
<dbReference type="InterPro" id="IPR003593">
    <property type="entry name" value="AAA+_ATPase"/>
</dbReference>
<dbReference type="PANTHER" id="PTHR11384:SF59">
    <property type="entry name" value="LYSOSOMAL COBALAMIN TRANSPORTER ABCD4"/>
    <property type="match status" value="1"/>
</dbReference>
<dbReference type="GO" id="GO:0042760">
    <property type="term" value="P:very long-chain fatty acid catabolic process"/>
    <property type="evidence" value="ECO:0007669"/>
    <property type="project" value="TreeGrafter"/>
</dbReference>
<evidence type="ECO:0000313" key="9">
    <source>
        <dbReference type="EMBL" id="CAE6928588.1"/>
    </source>
</evidence>
<dbReference type="GO" id="GO:0006635">
    <property type="term" value="P:fatty acid beta-oxidation"/>
    <property type="evidence" value="ECO:0007669"/>
    <property type="project" value="TreeGrafter"/>
</dbReference>
<accession>A0A812GP73</accession>
<dbReference type="Proteomes" id="UP000604046">
    <property type="component" value="Unassembled WGS sequence"/>
</dbReference>
<dbReference type="SMART" id="SM00382">
    <property type="entry name" value="AAA"/>
    <property type="match status" value="1"/>
</dbReference>
<dbReference type="GO" id="GO:0015910">
    <property type="term" value="P:long-chain fatty acid import into peroxisome"/>
    <property type="evidence" value="ECO:0007669"/>
    <property type="project" value="TreeGrafter"/>
</dbReference>
<keyword evidence="4" id="KW-0547">Nucleotide-binding</keyword>
<organism evidence="9 10">
    <name type="scientific">Symbiodinium natans</name>
    <dbReference type="NCBI Taxonomy" id="878477"/>
    <lineage>
        <taxon>Eukaryota</taxon>
        <taxon>Sar</taxon>
        <taxon>Alveolata</taxon>
        <taxon>Dinophyceae</taxon>
        <taxon>Suessiales</taxon>
        <taxon>Symbiodiniaceae</taxon>
        <taxon>Symbiodinium</taxon>
    </lineage>
</organism>
<dbReference type="GO" id="GO:0005778">
    <property type="term" value="C:peroxisomal membrane"/>
    <property type="evidence" value="ECO:0007669"/>
    <property type="project" value="TreeGrafter"/>
</dbReference>
<dbReference type="InterPro" id="IPR050835">
    <property type="entry name" value="ABC_transporter_sub-D"/>
</dbReference>
<dbReference type="GO" id="GO:0005524">
    <property type="term" value="F:ATP binding"/>
    <property type="evidence" value="ECO:0007669"/>
    <property type="project" value="UniProtKB-KW"/>
</dbReference>
<evidence type="ECO:0000256" key="5">
    <source>
        <dbReference type="ARBA" id="ARBA00022840"/>
    </source>
</evidence>
<evidence type="ECO:0000256" key="2">
    <source>
        <dbReference type="ARBA" id="ARBA00022448"/>
    </source>
</evidence>
<evidence type="ECO:0000313" key="10">
    <source>
        <dbReference type="Proteomes" id="UP000604046"/>
    </source>
</evidence>
<dbReference type="GO" id="GO:0007031">
    <property type="term" value="P:peroxisome organization"/>
    <property type="evidence" value="ECO:0007669"/>
    <property type="project" value="TreeGrafter"/>
</dbReference>
<dbReference type="InterPro" id="IPR003439">
    <property type="entry name" value="ABC_transporter-like_ATP-bd"/>
</dbReference>
<dbReference type="AlphaFoldDB" id="A0A812GP73"/>
<dbReference type="GO" id="GO:0042626">
    <property type="term" value="F:ATPase-coupled transmembrane transporter activity"/>
    <property type="evidence" value="ECO:0007669"/>
    <property type="project" value="TreeGrafter"/>
</dbReference>
<reference evidence="9" key="1">
    <citation type="submission" date="2021-02" db="EMBL/GenBank/DDBJ databases">
        <authorList>
            <person name="Dougan E. K."/>
            <person name="Rhodes N."/>
            <person name="Thang M."/>
            <person name="Chan C."/>
        </authorList>
    </citation>
    <scope>NUCLEOTIDE SEQUENCE</scope>
</reference>
<dbReference type="InterPro" id="IPR027417">
    <property type="entry name" value="P-loop_NTPase"/>
</dbReference>
<keyword evidence="6" id="KW-1133">Transmembrane helix</keyword>
<dbReference type="PROSITE" id="PS00211">
    <property type="entry name" value="ABC_TRANSPORTER_1"/>
    <property type="match status" value="1"/>
</dbReference>
<dbReference type="PROSITE" id="PS50893">
    <property type="entry name" value="ABC_TRANSPORTER_2"/>
    <property type="match status" value="1"/>
</dbReference>
<keyword evidence="2" id="KW-0813">Transport</keyword>
<evidence type="ECO:0000256" key="3">
    <source>
        <dbReference type="ARBA" id="ARBA00022692"/>
    </source>
</evidence>
<proteinExistence type="inferred from homology"/>
<evidence type="ECO:0000256" key="6">
    <source>
        <dbReference type="ARBA" id="ARBA00022989"/>
    </source>
</evidence>
<dbReference type="InterPro" id="IPR017871">
    <property type="entry name" value="ABC_transporter-like_CS"/>
</dbReference>
<dbReference type="EMBL" id="CAJNDS010000036">
    <property type="protein sequence ID" value="CAE6928588.1"/>
    <property type="molecule type" value="Genomic_DNA"/>
</dbReference>
<keyword evidence="7" id="KW-0472">Membrane</keyword>
<name>A0A812GP73_9DINO</name>
<sequence length="336" mass="36889">MGQGSPTLLCDRSKTDEFTYNFLTEFFLLYDNLPIWFHRLISFNFAWRNVPVGGASPASAVQNYLYDRTISMSLVGVQALTSFPAQLAKMDSRATRLLELREALELAGRDQPPALGEERSNVAVRNLTLATPNRVTLAEGLTFQVDKGAPILITGPNGAGKTALARVLLGLWNTSGRDMQVSVPRSLSIVPQRPYLAPGCLGDQVTYPKRFRLDQDAGQAGKALSAVGLEHLLERQEHGWNAYCAWEEVLSGGEQQRLALSRALFHQPDFALLDECTSMVAADAEERLYDGVTAAGVTPLTMSQRLFLPKLHKQELRLGVDSASRWSLAQLQNGSG</sequence>
<dbReference type="Gene3D" id="3.40.50.300">
    <property type="entry name" value="P-loop containing nucleotide triphosphate hydrolases"/>
    <property type="match status" value="1"/>
</dbReference>
<gene>
    <name evidence="9" type="primary">ABCD1</name>
    <name evidence="9" type="ORF">SNAT2548_LOCUS748</name>
</gene>
<keyword evidence="5" id="KW-0067">ATP-binding</keyword>
<evidence type="ECO:0000256" key="7">
    <source>
        <dbReference type="ARBA" id="ARBA00023136"/>
    </source>
</evidence>
<dbReference type="OrthoDB" id="422637at2759"/>
<keyword evidence="10" id="KW-1185">Reference proteome</keyword>
<protein>
    <submittedName>
        <fullName evidence="9">ABCD1 protein</fullName>
    </submittedName>
</protein>
<dbReference type="GO" id="GO:0016887">
    <property type="term" value="F:ATP hydrolysis activity"/>
    <property type="evidence" value="ECO:0007669"/>
    <property type="project" value="InterPro"/>
</dbReference>
<dbReference type="GO" id="GO:0005324">
    <property type="term" value="F:long-chain fatty acid transmembrane transporter activity"/>
    <property type="evidence" value="ECO:0007669"/>
    <property type="project" value="TreeGrafter"/>
</dbReference>
<keyword evidence="3" id="KW-0812">Transmembrane</keyword>
<evidence type="ECO:0000256" key="4">
    <source>
        <dbReference type="ARBA" id="ARBA00022741"/>
    </source>
</evidence>
<comment type="similarity">
    <text evidence="1">Belongs to the ABC transporter superfamily. ABCD family. Peroxisomal fatty acyl CoA transporter (TC 3.A.1.203) subfamily.</text>
</comment>
<dbReference type="SUPFAM" id="SSF52540">
    <property type="entry name" value="P-loop containing nucleoside triphosphate hydrolases"/>
    <property type="match status" value="1"/>
</dbReference>
<evidence type="ECO:0000259" key="8">
    <source>
        <dbReference type="PROSITE" id="PS50893"/>
    </source>
</evidence>